<dbReference type="PANTHER" id="PTHR11066:SF34">
    <property type="entry name" value="ACYL-COENZYME A THIOESTERASE 8"/>
    <property type="match status" value="1"/>
</dbReference>
<dbReference type="STRING" id="559304.G8YLW5"/>
<evidence type="ECO:0000313" key="6">
    <source>
        <dbReference type="Proteomes" id="UP000005222"/>
    </source>
</evidence>
<dbReference type="Proteomes" id="UP000005222">
    <property type="component" value="Chromosome F"/>
</dbReference>
<dbReference type="InterPro" id="IPR049450">
    <property type="entry name" value="ACOT8-like_C"/>
</dbReference>
<dbReference type="InterPro" id="IPR029069">
    <property type="entry name" value="HotDog_dom_sf"/>
</dbReference>
<dbReference type="GO" id="GO:0009062">
    <property type="term" value="P:fatty acid catabolic process"/>
    <property type="evidence" value="ECO:0007669"/>
    <property type="project" value="TreeGrafter"/>
</dbReference>
<dbReference type="PANTHER" id="PTHR11066">
    <property type="entry name" value="ACYL-COA THIOESTERASE"/>
    <property type="match status" value="1"/>
</dbReference>
<dbReference type="OrthoDB" id="68328at2759"/>
<evidence type="ECO:0000256" key="1">
    <source>
        <dbReference type="ARBA" id="ARBA00006538"/>
    </source>
</evidence>
<accession>G8YLW5</accession>
<dbReference type="InterPro" id="IPR042171">
    <property type="entry name" value="Acyl-CoA_hotdog"/>
</dbReference>
<dbReference type="AlphaFoldDB" id="G8YLW5"/>
<dbReference type="GO" id="GO:0005782">
    <property type="term" value="C:peroxisomal matrix"/>
    <property type="evidence" value="ECO:0007669"/>
    <property type="project" value="UniProtKB-SubCell"/>
</dbReference>
<dbReference type="InterPro" id="IPR049449">
    <property type="entry name" value="TesB_ACOT8-like_N"/>
</dbReference>
<dbReference type="FunCoup" id="G8YLW5">
    <property type="interactions" value="274"/>
</dbReference>
<dbReference type="InParanoid" id="G8YLW5"/>
<keyword evidence="2" id="KW-0378">Hydrolase</keyword>
<dbReference type="eggNOG" id="KOG3016">
    <property type="taxonomic scope" value="Eukaryota"/>
</dbReference>
<feature type="domain" description="Acyl-CoA thioesterase-like N-terminal HotDog" evidence="3">
    <location>
        <begin position="43"/>
        <end position="122"/>
    </location>
</feature>
<sequence length="327" mass="37009">MSVNGASTSSSVELSEKVVRDMLEVEQVSETRFDGRNVLKKPLPTTRGVYGGYLCGQAVLVAMKSVPEGFKPHSLHSYFINAAKDTSPCSYEVEKLTDGRNFASRLVRASQDGKVCYIVMISLTRRNSIAKATEEYEKTPGKPFPFEFSAPPPPEFHESHKHLSVVRHDANFSLQHKLPKRYWDLSADPSEQDKPAAEREMSYWVRVTGDSRDDSLRYPGLCIASDSVYLTSLSRIIRLPPDGYGVGEKSRVSRYIFSLSLDHSIYFHDDDFDPCDWLYFTYKAVRFSNNRALYTGSYYNSKGKVFATVIQEGLVFFKKGSEHKAKI</sequence>
<reference evidence="5 6" key="1">
    <citation type="journal article" date="2012" name="G3 (Bethesda)">
        <title>Pichia sorbitophila, an interspecies yeast hybrid reveals early steps of genome resolution following polyploidization.</title>
        <authorList>
            <person name="Leh Louis V."/>
            <person name="Despons L."/>
            <person name="Friedrich A."/>
            <person name="Martin T."/>
            <person name="Durrens P."/>
            <person name="Casaregola S."/>
            <person name="Neuveglise C."/>
            <person name="Fairhead C."/>
            <person name="Marck C."/>
            <person name="Cruz J.A."/>
            <person name="Straub M.L."/>
            <person name="Kugler V."/>
            <person name="Sacerdot C."/>
            <person name="Uzunov Z."/>
            <person name="Thierry A."/>
            <person name="Weiss S."/>
            <person name="Bleykasten C."/>
            <person name="De Montigny J."/>
            <person name="Jacques N."/>
            <person name="Jung P."/>
            <person name="Lemaire M."/>
            <person name="Mallet S."/>
            <person name="Morel G."/>
            <person name="Richard G.F."/>
            <person name="Sarkar A."/>
            <person name="Savel G."/>
            <person name="Schacherer J."/>
            <person name="Seret M.L."/>
            <person name="Talla E."/>
            <person name="Samson G."/>
            <person name="Jubin C."/>
            <person name="Poulain J."/>
            <person name="Vacherie B."/>
            <person name="Barbe V."/>
            <person name="Pelletier E."/>
            <person name="Sherman D.J."/>
            <person name="Westhof E."/>
            <person name="Weissenbach J."/>
            <person name="Baret P.V."/>
            <person name="Wincker P."/>
            <person name="Gaillardin C."/>
            <person name="Dujon B."/>
            <person name="Souciet J.L."/>
        </authorList>
    </citation>
    <scope>NUCLEOTIDE SEQUENCE [LARGE SCALE GENOMIC DNA]</scope>
    <source>
        <strain evidence="6">ATCC MYA-4447 / BCRC 22081 / CBS 7064 / NBRC 10061 / NRRL Y-12695</strain>
    </source>
</reference>
<dbReference type="GO" id="GO:0047617">
    <property type="term" value="F:fatty acyl-CoA hydrolase activity"/>
    <property type="evidence" value="ECO:0007669"/>
    <property type="project" value="InterPro"/>
</dbReference>
<dbReference type="Gene3D" id="2.40.160.210">
    <property type="entry name" value="Acyl-CoA thioesterase, double hotdog domain"/>
    <property type="match status" value="1"/>
</dbReference>
<gene>
    <name evidence="5" type="primary">Piso0_001847</name>
    <name evidence="5" type="ORF">GNLVRS01_PISO0F15361g</name>
</gene>
<evidence type="ECO:0000259" key="4">
    <source>
        <dbReference type="Pfam" id="PF20789"/>
    </source>
</evidence>
<dbReference type="Pfam" id="PF13622">
    <property type="entry name" value="4HBT_3"/>
    <property type="match status" value="1"/>
</dbReference>
<dbReference type="InterPro" id="IPR003703">
    <property type="entry name" value="Acyl_CoA_thio"/>
</dbReference>
<dbReference type="CDD" id="cd03445">
    <property type="entry name" value="Thioesterase_II_repeat2"/>
    <property type="match status" value="1"/>
</dbReference>
<evidence type="ECO:0000259" key="3">
    <source>
        <dbReference type="Pfam" id="PF13622"/>
    </source>
</evidence>
<protein>
    <submittedName>
        <fullName evidence="5">Piso0_001847 protein</fullName>
    </submittedName>
</protein>
<dbReference type="Pfam" id="PF20789">
    <property type="entry name" value="4HBT_3C"/>
    <property type="match status" value="1"/>
</dbReference>
<evidence type="ECO:0000313" key="5">
    <source>
        <dbReference type="EMBL" id="CCE89049.1"/>
    </source>
</evidence>
<comment type="similarity">
    <text evidence="1">Belongs to the C/M/P thioester hydrolase family.</text>
</comment>
<evidence type="ECO:0000256" key="2">
    <source>
        <dbReference type="ARBA" id="ARBA00022801"/>
    </source>
</evidence>
<dbReference type="GO" id="GO:0006637">
    <property type="term" value="P:acyl-CoA metabolic process"/>
    <property type="evidence" value="ECO:0007669"/>
    <property type="project" value="InterPro"/>
</dbReference>
<dbReference type="EMBL" id="FO082054">
    <property type="protein sequence ID" value="CCE89049.1"/>
    <property type="molecule type" value="Genomic_DNA"/>
</dbReference>
<name>G8YLW5_PICSO</name>
<dbReference type="CDD" id="cd03444">
    <property type="entry name" value="Thioesterase_II_repeat1"/>
    <property type="match status" value="1"/>
</dbReference>
<feature type="domain" description="Acyl-CoA thioesterase-like C-terminal" evidence="4">
    <location>
        <begin position="172"/>
        <end position="315"/>
    </location>
</feature>
<keyword evidence="6" id="KW-1185">Reference proteome</keyword>
<dbReference type="SUPFAM" id="SSF54637">
    <property type="entry name" value="Thioesterase/thiol ester dehydrase-isomerase"/>
    <property type="match status" value="2"/>
</dbReference>
<dbReference type="OMA" id="RSAVWMR"/>
<organism evidence="5 6">
    <name type="scientific">Pichia sorbitophila (strain ATCC MYA-4447 / BCRC 22081 / CBS 7064 / NBRC 10061 / NRRL Y-12695)</name>
    <name type="common">Hybrid yeast</name>
    <dbReference type="NCBI Taxonomy" id="559304"/>
    <lineage>
        <taxon>Eukaryota</taxon>
        <taxon>Fungi</taxon>
        <taxon>Dikarya</taxon>
        <taxon>Ascomycota</taxon>
        <taxon>Saccharomycotina</taxon>
        <taxon>Pichiomycetes</taxon>
        <taxon>Debaryomycetaceae</taxon>
        <taxon>Millerozyma</taxon>
    </lineage>
</organism>
<proteinExistence type="inferred from homology"/>
<dbReference type="HOGENOM" id="CLU_032690_2_1_1"/>